<organism evidence="3 4">
    <name type="scientific">Kribbella qitaiheensis</name>
    <dbReference type="NCBI Taxonomy" id="1544730"/>
    <lineage>
        <taxon>Bacteria</taxon>
        <taxon>Bacillati</taxon>
        <taxon>Actinomycetota</taxon>
        <taxon>Actinomycetes</taxon>
        <taxon>Propionibacteriales</taxon>
        <taxon>Kribbellaceae</taxon>
        <taxon>Kribbella</taxon>
    </lineage>
</organism>
<dbReference type="RefSeq" id="WP_281388959.1">
    <property type="nucleotide sequence ID" value="NZ_CP043661.1"/>
</dbReference>
<dbReference type="AlphaFoldDB" id="A0A7G6WZL0"/>
<name>A0A7G6WZL0_9ACTN</name>
<reference evidence="4" key="1">
    <citation type="submission" date="2019-09" db="EMBL/GenBank/DDBJ databases">
        <title>Antimicrobial potential of Antarctic Bacteria.</title>
        <authorList>
            <person name="Benaud N."/>
            <person name="Edwards R.J."/>
            <person name="Ferrari B.C."/>
        </authorList>
    </citation>
    <scope>NUCLEOTIDE SEQUENCE [LARGE SCALE GENOMIC DNA]</scope>
    <source>
        <strain evidence="4">SPB151</strain>
    </source>
</reference>
<reference evidence="3 4" key="2">
    <citation type="journal article" date="2020" name="Microbiol. Resour. Announc.">
        <title>Antarctic desert soil bacteria exhibit high novel natural product potential, evaluated through long-read genome sequencing and comparative genomics.</title>
        <authorList>
            <person name="Benaud N."/>
            <person name="Edwards R.J."/>
            <person name="Amos T.G."/>
            <person name="D'Agostino P.M."/>
            <person name="Gutierrez-Chavez C."/>
            <person name="Montgomery K."/>
            <person name="Nicetic I."/>
            <person name="Ferrari B.C."/>
        </authorList>
    </citation>
    <scope>NUCLEOTIDE SEQUENCE [LARGE SCALE GENOMIC DNA]</scope>
    <source>
        <strain evidence="3 4">SPB151</strain>
    </source>
</reference>
<proteinExistence type="predicted"/>
<dbReference type="KEGG" id="kqi:F1D05_17745"/>
<dbReference type="InterPro" id="IPR002575">
    <property type="entry name" value="Aminoglycoside_PTrfase"/>
</dbReference>
<feature type="compositionally biased region" description="Polar residues" evidence="1">
    <location>
        <begin position="44"/>
        <end position="54"/>
    </location>
</feature>
<dbReference type="SUPFAM" id="SSF56112">
    <property type="entry name" value="Protein kinase-like (PK-like)"/>
    <property type="match status" value="1"/>
</dbReference>
<evidence type="ECO:0000313" key="4">
    <source>
        <dbReference type="Proteomes" id="UP000515563"/>
    </source>
</evidence>
<sequence length="240" mass="26852">METATGDDLLKTQVHGLASPSQQRASSPLSRRADVPDPAPASARCSSWRTGSDSELQPEWSAEAVVKPFSVTRLSADRRSIMKTYRGIDPYRRQLREVEALQLAGRWGIAVPKVLATGAEADEPWTIFSVVPGSVHPVRTGQDVRRYLRNVRNLTARLEAHTVEVTPGVGWSQPYSETPSKNRQFMIGQLTDRCRTYVWWSALCARLSIVEADPTVYLHGDLKAEHFLMTADEVHVVDWE</sequence>
<dbReference type="Proteomes" id="UP000515563">
    <property type="component" value="Chromosome"/>
</dbReference>
<evidence type="ECO:0000259" key="2">
    <source>
        <dbReference type="Pfam" id="PF01636"/>
    </source>
</evidence>
<feature type="compositionally biased region" description="Polar residues" evidence="1">
    <location>
        <begin position="19"/>
        <end position="29"/>
    </location>
</feature>
<dbReference type="Pfam" id="PF01636">
    <property type="entry name" value="APH"/>
    <property type="match status" value="1"/>
</dbReference>
<dbReference type="InterPro" id="IPR011009">
    <property type="entry name" value="Kinase-like_dom_sf"/>
</dbReference>
<keyword evidence="4" id="KW-1185">Reference proteome</keyword>
<accession>A0A7G6WZL0</accession>
<feature type="region of interest" description="Disordered" evidence="1">
    <location>
        <begin position="1"/>
        <end position="54"/>
    </location>
</feature>
<dbReference type="EMBL" id="CP043661">
    <property type="protein sequence ID" value="QNE19425.1"/>
    <property type="molecule type" value="Genomic_DNA"/>
</dbReference>
<keyword evidence="3" id="KW-0808">Transferase</keyword>
<evidence type="ECO:0000313" key="3">
    <source>
        <dbReference type="EMBL" id="QNE19425.1"/>
    </source>
</evidence>
<protein>
    <submittedName>
        <fullName evidence="3">Aminoglycoside phosphotransferase family protein</fullName>
    </submittedName>
</protein>
<feature type="domain" description="Aminoglycoside phosphotransferase" evidence="2">
    <location>
        <begin position="76"/>
        <end position="240"/>
    </location>
</feature>
<dbReference type="GO" id="GO:0016740">
    <property type="term" value="F:transferase activity"/>
    <property type="evidence" value="ECO:0007669"/>
    <property type="project" value="UniProtKB-KW"/>
</dbReference>
<gene>
    <name evidence="3" type="ORF">F1D05_17745</name>
</gene>
<evidence type="ECO:0000256" key="1">
    <source>
        <dbReference type="SAM" id="MobiDB-lite"/>
    </source>
</evidence>